<keyword evidence="1" id="KW-0812">Transmembrane</keyword>
<dbReference type="Proteomes" id="UP001211907">
    <property type="component" value="Unassembled WGS sequence"/>
</dbReference>
<organism evidence="3 4">
    <name type="scientific">Physocladia obscura</name>
    <dbReference type="NCBI Taxonomy" id="109957"/>
    <lineage>
        <taxon>Eukaryota</taxon>
        <taxon>Fungi</taxon>
        <taxon>Fungi incertae sedis</taxon>
        <taxon>Chytridiomycota</taxon>
        <taxon>Chytridiomycota incertae sedis</taxon>
        <taxon>Chytridiomycetes</taxon>
        <taxon>Chytridiales</taxon>
        <taxon>Chytriomycetaceae</taxon>
        <taxon>Physocladia</taxon>
    </lineage>
</organism>
<evidence type="ECO:0000313" key="3">
    <source>
        <dbReference type="EMBL" id="KAJ3086698.1"/>
    </source>
</evidence>
<keyword evidence="2" id="KW-0732">Signal</keyword>
<sequence>MFRLIFGVLVGVVFGVIGQVSSATASAAATGTNSTSSASNSSCVYDNSAQPGSIFLLSPNSNDIEKSATVVGGNLNITWSYNSDTTIPTKINIYWANVPVSNALVAASAPTAATFYSNPSVASSIPGSQTSYIWKVSGLQPGNYKLRIVGDGIDPSYYVIQHPGEVQCYKSNQAFPATSLSTFVVAGNTQLVTYQNNYGPSNLGVAIIPTQGMFLALFFAILLM</sequence>
<reference evidence="3" key="1">
    <citation type="submission" date="2020-05" db="EMBL/GenBank/DDBJ databases">
        <title>Phylogenomic resolution of chytrid fungi.</title>
        <authorList>
            <person name="Stajich J.E."/>
            <person name="Amses K."/>
            <person name="Simmons R."/>
            <person name="Seto K."/>
            <person name="Myers J."/>
            <person name="Bonds A."/>
            <person name="Quandt C.A."/>
            <person name="Barry K."/>
            <person name="Liu P."/>
            <person name="Grigoriev I."/>
            <person name="Longcore J.E."/>
            <person name="James T.Y."/>
        </authorList>
    </citation>
    <scope>NUCLEOTIDE SEQUENCE</scope>
    <source>
        <strain evidence="3">JEL0513</strain>
    </source>
</reference>
<keyword evidence="1" id="KW-1133">Transmembrane helix</keyword>
<feature type="chain" id="PRO_5042135823" description="Ser-Thr-rich glycosyl-phosphatidyl-inositol-anchored membrane family-domain-containing protein" evidence="2">
    <location>
        <begin position="16"/>
        <end position="224"/>
    </location>
</feature>
<dbReference type="AlphaFoldDB" id="A0AAD5STS1"/>
<proteinExistence type="predicted"/>
<keyword evidence="4" id="KW-1185">Reference proteome</keyword>
<evidence type="ECO:0000256" key="2">
    <source>
        <dbReference type="SAM" id="SignalP"/>
    </source>
</evidence>
<evidence type="ECO:0000256" key="1">
    <source>
        <dbReference type="SAM" id="Phobius"/>
    </source>
</evidence>
<evidence type="ECO:0000313" key="4">
    <source>
        <dbReference type="Proteomes" id="UP001211907"/>
    </source>
</evidence>
<evidence type="ECO:0008006" key="5">
    <source>
        <dbReference type="Google" id="ProtNLM"/>
    </source>
</evidence>
<keyword evidence="1" id="KW-0472">Membrane</keyword>
<dbReference type="EMBL" id="JADGJH010004223">
    <property type="protein sequence ID" value="KAJ3086698.1"/>
    <property type="molecule type" value="Genomic_DNA"/>
</dbReference>
<comment type="caution">
    <text evidence="3">The sequence shown here is derived from an EMBL/GenBank/DDBJ whole genome shotgun (WGS) entry which is preliminary data.</text>
</comment>
<feature type="signal peptide" evidence="2">
    <location>
        <begin position="1"/>
        <end position="15"/>
    </location>
</feature>
<feature type="transmembrane region" description="Helical" evidence="1">
    <location>
        <begin position="203"/>
        <end position="223"/>
    </location>
</feature>
<name>A0AAD5STS1_9FUNG</name>
<gene>
    <name evidence="3" type="ORF">HK100_008620</name>
</gene>
<protein>
    <recommendedName>
        <fullName evidence="5">Ser-Thr-rich glycosyl-phosphatidyl-inositol-anchored membrane family-domain-containing protein</fullName>
    </recommendedName>
</protein>
<accession>A0AAD5STS1</accession>